<dbReference type="InterPro" id="IPR020904">
    <property type="entry name" value="Sc_DH/Rdtase_CS"/>
</dbReference>
<accession>A0A7K1LH69</accession>
<dbReference type="InterPro" id="IPR036291">
    <property type="entry name" value="NAD(P)-bd_dom_sf"/>
</dbReference>
<dbReference type="Gene3D" id="3.40.50.720">
    <property type="entry name" value="NAD(P)-binding Rossmann-like Domain"/>
    <property type="match status" value="1"/>
</dbReference>
<organism evidence="4 5">
    <name type="scientific">Rothia koreensis</name>
    <dbReference type="NCBI Taxonomy" id="592378"/>
    <lineage>
        <taxon>Bacteria</taxon>
        <taxon>Bacillati</taxon>
        <taxon>Actinomycetota</taxon>
        <taxon>Actinomycetes</taxon>
        <taxon>Micrococcales</taxon>
        <taxon>Micrococcaceae</taxon>
        <taxon>Rothia</taxon>
    </lineage>
</organism>
<evidence type="ECO:0000313" key="5">
    <source>
        <dbReference type="Proteomes" id="UP000462152"/>
    </source>
</evidence>
<dbReference type="SUPFAM" id="SSF51735">
    <property type="entry name" value="NAD(P)-binding Rossmann-fold domains"/>
    <property type="match status" value="1"/>
</dbReference>
<sequence>MTVLLGRRAIVTGGANGIGAAIAKAFNREGAEVSLLDKDEGAVDRVVRDIGASHTVHGFPADVTDADSLNGAVQAAVEAMGGIDVLVSAAGILDETPFEEMSEATFQRTIDIDLKGVFLAARIALPYLEMNGGRIINVSSQLGIKGGAGLVHYVAAKAGVIGMTKALALELAPKNILVNAIAPGPVNTTLVESLSDEWKRDKQAELPLGRFGEPEEIAPTAVLLTSSPGGDLYTGQTLGPNSGDVMP</sequence>
<dbReference type="GO" id="GO:0016491">
    <property type="term" value="F:oxidoreductase activity"/>
    <property type="evidence" value="ECO:0007669"/>
    <property type="project" value="UniProtKB-KW"/>
</dbReference>
<dbReference type="EMBL" id="WOGT01000002">
    <property type="protein sequence ID" value="MUN54539.1"/>
    <property type="molecule type" value="Genomic_DNA"/>
</dbReference>
<dbReference type="PANTHER" id="PTHR42879:SF2">
    <property type="entry name" value="3-OXOACYL-[ACYL-CARRIER-PROTEIN] REDUCTASE FABG"/>
    <property type="match status" value="1"/>
</dbReference>
<dbReference type="AlphaFoldDB" id="A0A7K1LH69"/>
<gene>
    <name evidence="4" type="ORF">GMA10_04820</name>
</gene>
<dbReference type="FunFam" id="3.40.50.720:FF:000084">
    <property type="entry name" value="Short-chain dehydrogenase reductase"/>
    <property type="match status" value="1"/>
</dbReference>
<comment type="caution">
    <text evidence="4">The sequence shown here is derived from an EMBL/GenBank/DDBJ whole genome shotgun (WGS) entry which is preliminary data.</text>
</comment>
<dbReference type="OrthoDB" id="7064009at2"/>
<dbReference type="RefSeq" id="WP_129315138.1">
    <property type="nucleotide sequence ID" value="NZ_NOIQ01000004.1"/>
</dbReference>
<dbReference type="PANTHER" id="PTHR42879">
    <property type="entry name" value="3-OXOACYL-(ACYL-CARRIER-PROTEIN) REDUCTASE"/>
    <property type="match status" value="1"/>
</dbReference>
<proteinExistence type="inferred from homology"/>
<protein>
    <submittedName>
        <fullName evidence="4">SDR family oxidoreductase</fullName>
    </submittedName>
</protein>
<dbReference type="InterPro" id="IPR002347">
    <property type="entry name" value="SDR_fam"/>
</dbReference>
<comment type="similarity">
    <text evidence="1">Belongs to the short-chain dehydrogenases/reductases (SDR) family.</text>
</comment>
<feature type="compositionally biased region" description="Polar residues" evidence="3">
    <location>
        <begin position="228"/>
        <end position="240"/>
    </location>
</feature>
<evidence type="ECO:0000313" key="4">
    <source>
        <dbReference type="EMBL" id="MUN54539.1"/>
    </source>
</evidence>
<evidence type="ECO:0000256" key="3">
    <source>
        <dbReference type="SAM" id="MobiDB-lite"/>
    </source>
</evidence>
<evidence type="ECO:0000256" key="2">
    <source>
        <dbReference type="ARBA" id="ARBA00023002"/>
    </source>
</evidence>
<dbReference type="PRINTS" id="PR00080">
    <property type="entry name" value="SDRFAMILY"/>
</dbReference>
<dbReference type="Proteomes" id="UP000462152">
    <property type="component" value="Unassembled WGS sequence"/>
</dbReference>
<keyword evidence="5" id="KW-1185">Reference proteome</keyword>
<dbReference type="Pfam" id="PF13561">
    <property type="entry name" value="adh_short_C2"/>
    <property type="match status" value="1"/>
</dbReference>
<keyword evidence="2" id="KW-0560">Oxidoreductase</keyword>
<dbReference type="InterPro" id="IPR050259">
    <property type="entry name" value="SDR"/>
</dbReference>
<dbReference type="PROSITE" id="PS00061">
    <property type="entry name" value="ADH_SHORT"/>
    <property type="match status" value="1"/>
</dbReference>
<dbReference type="GO" id="GO:0032787">
    <property type="term" value="P:monocarboxylic acid metabolic process"/>
    <property type="evidence" value="ECO:0007669"/>
    <property type="project" value="UniProtKB-ARBA"/>
</dbReference>
<name>A0A7K1LH69_9MICC</name>
<dbReference type="CDD" id="cd05233">
    <property type="entry name" value="SDR_c"/>
    <property type="match status" value="1"/>
</dbReference>
<reference evidence="4 5" key="1">
    <citation type="submission" date="2019-12" db="EMBL/GenBank/DDBJ databases">
        <authorList>
            <person name="Li J."/>
            <person name="Shi Y."/>
            <person name="Xu G."/>
            <person name="Xiao D."/>
            <person name="Ran X."/>
        </authorList>
    </citation>
    <scope>NUCLEOTIDE SEQUENCE [LARGE SCALE GENOMIC DNA]</scope>
    <source>
        <strain evidence="4 5">JCM 15915</strain>
    </source>
</reference>
<feature type="region of interest" description="Disordered" evidence="3">
    <location>
        <begin position="228"/>
        <end position="247"/>
    </location>
</feature>
<evidence type="ECO:0000256" key="1">
    <source>
        <dbReference type="ARBA" id="ARBA00006484"/>
    </source>
</evidence>
<dbReference type="PRINTS" id="PR00081">
    <property type="entry name" value="GDHRDH"/>
</dbReference>